<name>A0A8H3QUC7_9GLOM</name>
<comment type="caution">
    <text evidence="2">The sequence shown here is derived from an EMBL/GenBank/DDBJ whole genome shotgun (WGS) entry which is preliminary data.</text>
</comment>
<dbReference type="AlphaFoldDB" id="A0A8H3QUC7"/>
<sequence>MLTGDVSATENTIEARVNEHVRLDLCKHKDKKFSKYDIFWKVVAHFLAGKAADAVTAVDKCRHDTVVHLATAISVNDLLHQIERKCLPETHSIPNVHYASALFCYEKEFVVKSWEVTNFVFLDDKHYCKVGEPGFPVAAVERGKKVVVSKNTTISVADHNFTKTGIVPSVMVDWTIIVHILVFSSHIFALDLDYFIAVWTPPQNSWKNPVEQRLMSKCGTMNKICKVAEENPTLKENLIASLQAPINLIHTCTICHPSHCLPEDFKQLHRLLDPEPEEDMHYELFEELYAMAVSPKQPDDDTENDHDKADDQDMEDDNENEWDEPEDSDNENEESENNKDKLEEEKSREEEKEKEFICEIFSRIFVNDS</sequence>
<protein>
    <submittedName>
        <fullName evidence="2">Uncharacterized protein</fullName>
    </submittedName>
</protein>
<evidence type="ECO:0000256" key="1">
    <source>
        <dbReference type="SAM" id="MobiDB-lite"/>
    </source>
</evidence>
<accession>A0A8H3QUC7</accession>
<evidence type="ECO:0000313" key="3">
    <source>
        <dbReference type="Proteomes" id="UP000615446"/>
    </source>
</evidence>
<proteinExistence type="predicted"/>
<feature type="compositionally biased region" description="Acidic residues" evidence="1">
    <location>
        <begin position="312"/>
        <end position="335"/>
    </location>
</feature>
<reference evidence="2" key="1">
    <citation type="submission" date="2019-10" db="EMBL/GenBank/DDBJ databases">
        <title>Conservation and host-specific expression of non-tandemly repeated heterogenous ribosome RNA gene in arbuscular mycorrhizal fungi.</title>
        <authorList>
            <person name="Maeda T."/>
            <person name="Kobayashi Y."/>
            <person name="Nakagawa T."/>
            <person name="Ezawa T."/>
            <person name="Yamaguchi K."/>
            <person name="Bino T."/>
            <person name="Nishimoto Y."/>
            <person name="Shigenobu S."/>
            <person name="Kawaguchi M."/>
        </authorList>
    </citation>
    <scope>NUCLEOTIDE SEQUENCE</scope>
    <source>
        <strain evidence="2">HR1</strain>
    </source>
</reference>
<organism evidence="2 3">
    <name type="scientific">Rhizophagus clarus</name>
    <dbReference type="NCBI Taxonomy" id="94130"/>
    <lineage>
        <taxon>Eukaryota</taxon>
        <taxon>Fungi</taxon>
        <taxon>Fungi incertae sedis</taxon>
        <taxon>Mucoromycota</taxon>
        <taxon>Glomeromycotina</taxon>
        <taxon>Glomeromycetes</taxon>
        <taxon>Glomerales</taxon>
        <taxon>Glomeraceae</taxon>
        <taxon>Rhizophagus</taxon>
    </lineage>
</organism>
<gene>
    <name evidence="2" type="ORF">RCL2_001931200</name>
</gene>
<dbReference type="Proteomes" id="UP000615446">
    <property type="component" value="Unassembled WGS sequence"/>
</dbReference>
<feature type="compositionally biased region" description="Basic and acidic residues" evidence="1">
    <location>
        <begin position="336"/>
        <end position="354"/>
    </location>
</feature>
<dbReference type="EMBL" id="BLAL01000215">
    <property type="protein sequence ID" value="GES92538.1"/>
    <property type="molecule type" value="Genomic_DNA"/>
</dbReference>
<evidence type="ECO:0000313" key="2">
    <source>
        <dbReference type="EMBL" id="GES92538.1"/>
    </source>
</evidence>
<feature type="region of interest" description="Disordered" evidence="1">
    <location>
        <begin position="295"/>
        <end position="354"/>
    </location>
</feature>